<gene>
    <name evidence="2" type="ORF">JV16_01263</name>
</gene>
<dbReference type="PATRIC" id="fig|265546.4.peg.1258"/>
<dbReference type="Pfam" id="PF11167">
    <property type="entry name" value="DUF2953"/>
    <property type="match status" value="1"/>
</dbReference>
<dbReference type="InterPro" id="IPR021338">
    <property type="entry name" value="DUF2953"/>
</dbReference>
<dbReference type="RefSeq" id="WP_042534752.1">
    <property type="nucleotide sequence ID" value="NZ_JXTG01000004.1"/>
</dbReference>
<dbReference type="Proteomes" id="UP000032047">
    <property type="component" value="Unassembled WGS sequence"/>
</dbReference>
<dbReference type="AlphaFoldDB" id="A0A0D0HN48"/>
<evidence type="ECO:0008006" key="4">
    <source>
        <dbReference type="Google" id="ProtNLM"/>
    </source>
</evidence>
<feature type="transmembrane region" description="Helical" evidence="1">
    <location>
        <begin position="6"/>
        <end position="25"/>
    </location>
</feature>
<accession>A0A0D0HN48</accession>
<keyword evidence="1" id="KW-0812">Transmembrane</keyword>
<keyword evidence="1" id="KW-0472">Membrane</keyword>
<evidence type="ECO:0000256" key="1">
    <source>
        <dbReference type="SAM" id="Phobius"/>
    </source>
</evidence>
<reference evidence="2 3" key="1">
    <citation type="submission" date="2015-01" db="EMBL/GenBank/DDBJ databases">
        <title>Genome sequence of Anoxybacillus ayderensis strain AB04.</title>
        <authorList>
            <person name="Belduz A.O."/>
            <person name="Canakci S."/>
            <person name="Chan K.-G."/>
            <person name="Kahar U.M."/>
            <person name="Yaakob A.S."/>
            <person name="Chan C.S."/>
            <person name="Goh K.M."/>
        </authorList>
    </citation>
    <scope>NUCLEOTIDE SEQUENCE [LARGE SCALE GENOMIC DNA]</scope>
    <source>
        <strain evidence="2 3">AB04</strain>
    </source>
</reference>
<keyword evidence="1" id="KW-1133">Transmembrane helix</keyword>
<sequence>MIFVIAIIFITFLAIIPFLYVRITIQFQHTQDDDQLTIHIRLLRFLRYRFTIPLIEISKKEAGLVTEEKTNMGKDEKTTFTVADARQRLAQIKQWVNDIVHLHTIIKKFLQNVSVLQFQWHTQIGVGDAAKTAMLVGIGWSVKYYMVAIISKYMNVCSAPSIFIAPFFQGALSRTSFTCMIRFRIGYAILAGLKIVKHWKKGAKVARRNENEWTSD</sequence>
<name>A0A0D0HN48_9BACL</name>
<evidence type="ECO:0000313" key="2">
    <source>
        <dbReference type="EMBL" id="KIP21584.1"/>
    </source>
</evidence>
<keyword evidence="3" id="KW-1185">Reference proteome</keyword>
<evidence type="ECO:0000313" key="3">
    <source>
        <dbReference type="Proteomes" id="UP000032047"/>
    </source>
</evidence>
<organism evidence="2 3">
    <name type="scientific">Anoxybacillus ayderensis</name>
    <dbReference type="NCBI Taxonomy" id="265546"/>
    <lineage>
        <taxon>Bacteria</taxon>
        <taxon>Bacillati</taxon>
        <taxon>Bacillota</taxon>
        <taxon>Bacilli</taxon>
        <taxon>Bacillales</taxon>
        <taxon>Anoxybacillaceae</taxon>
        <taxon>Anoxybacillus</taxon>
    </lineage>
</organism>
<comment type="caution">
    <text evidence="2">The sequence shown here is derived from an EMBL/GenBank/DDBJ whole genome shotgun (WGS) entry which is preliminary data.</text>
</comment>
<proteinExistence type="predicted"/>
<protein>
    <recommendedName>
        <fullName evidence="4">DUF2953 domain-containing protein</fullName>
    </recommendedName>
</protein>
<dbReference type="EMBL" id="JXTG01000004">
    <property type="protein sequence ID" value="KIP21584.1"/>
    <property type="molecule type" value="Genomic_DNA"/>
</dbReference>